<sequence length="417" mass="45740">MTRAVRPVVRDLPVPAPSAQELHHGSHTHLLSFLPAALVDRTDTPDRGGEPDQPSHDSPGHGCLPERVERRIDAIVVPTFRPHHALRDAMAAAQELGCRLVALCSGPAQAWRAVELGDEFGVDVIAVDLHENRPDMPRFRSDEVLARNGFVHGSDLSLKRNLGLLLGRMIGWSRVLFLDDDIAKLRAVELNGAARHLDSGEFRAVGLQNTGYPDNSVVCHAYRAVGGVQDSFIGGGAMIVDPTQTRSFFPNIYNEDWFFLLGDGVPFKAAVSGSMYQRSYDPFASAGRATGEELGDTLAEGLFWLLDGGSQPKSGDAGFWGDFLSRRQGLLSYVLDRLDDHVDDPPRRELMKASLRAARARSLDINPWLCASFVGAWREDLVTWGRFLSQRSSCLDDPEKALAELGLSHVAMRTAQS</sequence>
<organism evidence="2 3">
    <name type="scientific">Paractinoplanes ovalisporus</name>
    <dbReference type="NCBI Taxonomy" id="2810368"/>
    <lineage>
        <taxon>Bacteria</taxon>
        <taxon>Bacillati</taxon>
        <taxon>Actinomycetota</taxon>
        <taxon>Actinomycetes</taxon>
        <taxon>Micromonosporales</taxon>
        <taxon>Micromonosporaceae</taxon>
        <taxon>Paractinoplanes</taxon>
    </lineage>
</organism>
<keyword evidence="3" id="KW-1185">Reference proteome</keyword>
<evidence type="ECO:0000256" key="1">
    <source>
        <dbReference type="SAM" id="MobiDB-lite"/>
    </source>
</evidence>
<gene>
    <name evidence="2" type="ORF">JIG36_47155</name>
</gene>
<evidence type="ECO:0000313" key="3">
    <source>
        <dbReference type="Proteomes" id="UP000632138"/>
    </source>
</evidence>
<dbReference type="RefSeq" id="WP_203383462.1">
    <property type="nucleotide sequence ID" value="NZ_JAENHP010000032.1"/>
</dbReference>
<accession>A0ABS2ATD3</accession>
<comment type="caution">
    <text evidence="2">The sequence shown here is derived from an EMBL/GenBank/DDBJ whole genome shotgun (WGS) entry which is preliminary data.</text>
</comment>
<name>A0ABS2ATD3_9ACTN</name>
<evidence type="ECO:0000313" key="2">
    <source>
        <dbReference type="EMBL" id="MBM2623105.1"/>
    </source>
</evidence>
<dbReference type="EMBL" id="JAENHP010000032">
    <property type="protein sequence ID" value="MBM2623105.1"/>
    <property type="molecule type" value="Genomic_DNA"/>
</dbReference>
<reference evidence="2 3" key="1">
    <citation type="submission" date="2021-01" db="EMBL/GenBank/DDBJ databases">
        <title>Actinoplanes sp. nov. LDG1-06 isolated from lichen.</title>
        <authorList>
            <person name="Saeng-In P."/>
            <person name="Phongsopitanun W."/>
            <person name="Kanchanasin P."/>
            <person name="Yuki M."/>
            <person name="Kudo T."/>
            <person name="Ohkuma M."/>
            <person name="Tanasupawat S."/>
        </authorList>
    </citation>
    <scope>NUCLEOTIDE SEQUENCE [LARGE SCALE GENOMIC DNA]</scope>
    <source>
        <strain evidence="2 3">LDG1-06</strain>
    </source>
</reference>
<dbReference type="Proteomes" id="UP000632138">
    <property type="component" value="Unassembled WGS sequence"/>
</dbReference>
<feature type="region of interest" description="Disordered" evidence="1">
    <location>
        <begin position="40"/>
        <end position="64"/>
    </location>
</feature>
<proteinExistence type="predicted"/>
<protein>
    <submittedName>
        <fullName evidence="2">Uncharacterized protein</fullName>
    </submittedName>
</protein>